<proteinExistence type="predicted"/>
<reference evidence="2" key="1">
    <citation type="submission" date="2018-02" db="EMBL/GenBank/DDBJ databases">
        <title>Rhizophora mucronata_Transcriptome.</title>
        <authorList>
            <person name="Meera S.P."/>
            <person name="Sreeshan A."/>
            <person name="Augustine A."/>
        </authorList>
    </citation>
    <scope>NUCLEOTIDE SEQUENCE</scope>
    <source>
        <tissue evidence="2">Leaf</tissue>
    </source>
</reference>
<evidence type="ECO:0000313" key="2">
    <source>
        <dbReference type="EMBL" id="MBW87155.1"/>
    </source>
</evidence>
<organism evidence="2">
    <name type="scientific">Rhizophora mucronata</name>
    <name type="common">Asiatic mangrove</name>
    <dbReference type="NCBI Taxonomy" id="61149"/>
    <lineage>
        <taxon>Eukaryota</taxon>
        <taxon>Viridiplantae</taxon>
        <taxon>Streptophyta</taxon>
        <taxon>Embryophyta</taxon>
        <taxon>Tracheophyta</taxon>
        <taxon>Spermatophyta</taxon>
        <taxon>Magnoliopsida</taxon>
        <taxon>eudicotyledons</taxon>
        <taxon>Gunneridae</taxon>
        <taxon>Pentapetalae</taxon>
        <taxon>rosids</taxon>
        <taxon>fabids</taxon>
        <taxon>Malpighiales</taxon>
        <taxon>Rhizophoraceae</taxon>
        <taxon>Rhizophora</taxon>
    </lineage>
</organism>
<feature type="region of interest" description="Disordered" evidence="1">
    <location>
        <begin position="1"/>
        <end position="45"/>
    </location>
</feature>
<name>A0A2P2J101_RHIMU</name>
<sequence>MPLLPILSPARTDAGHHQAHGPVVSDYTSARRHGWPANPSSESMG</sequence>
<evidence type="ECO:0000256" key="1">
    <source>
        <dbReference type="SAM" id="MobiDB-lite"/>
    </source>
</evidence>
<protein>
    <submittedName>
        <fullName evidence="2">Uncharacterized protein</fullName>
    </submittedName>
</protein>
<dbReference type="AlphaFoldDB" id="A0A2P2J101"/>
<dbReference type="EMBL" id="GGEC01006671">
    <property type="protein sequence ID" value="MBW87154.1"/>
    <property type="molecule type" value="Transcribed_RNA"/>
</dbReference>
<accession>A0A2P2J101</accession>
<dbReference type="EMBL" id="GGEC01006672">
    <property type="protein sequence ID" value="MBW87155.1"/>
    <property type="molecule type" value="Transcribed_RNA"/>
</dbReference>